<evidence type="ECO:0000313" key="9">
    <source>
        <dbReference type="Proteomes" id="UP000887116"/>
    </source>
</evidence>
<dbReference type="GO" id="GO:0006654">
    <property type="term" value="P:phosphatidic acid biosynthetic process"/>
    <property type="evidence" value="ECO:0007669"/>
    <property type="project" value="TreeGrafter"/>
</dbReference>
<comment type="catalytic activity">
    <reaction evidence="5">
        <text>a 1-acyl-sn-glycero-3-phosphate + an acyl-CoA = a 1,2-diacyl-sn-glycero-3-phosphate + CoA</text>
        <dbReference type="Rhea" id="RHEA:19709"/>
        <dbReference type="ChEBI" id="CHEBI:57287"/>
        <dbReference type="ChEBI" id="CHEBI:57970"/>
        <dbReference type="ChEBI" id="CHEBI:58342"/>
        <dbReference type="ChEBI" id="CHEBI:58608"/>
        <dbReference type="EC" id="2.3.1.51"/>
    </reaction>
</comment>
<keyword evidence="6" id="KW-1133">Transmembrane helix</keyword>
<evidence type="ECO:0000256" key="5">
    <source>
        <dbReference type="RuleBase" id="RU361267"/>
    </source>
</evidence>
<keyword evidence="5" id="KW-0443">Lipid metabolism</keyword>
<keyword evidence="5" id="KW-1208">Phospholipid metabolism</keyword>
<keyword evidence="4 5" id="KW-0012">Acyltransferase</keyword>
<evidence type="ECO:0000313" key="8">
    <source>
        <dbReference type="EMBL" id="GFQ84303.1"/>
    </source>
</evidence>
<dbReference type="GO" id="GO:0003841">
    <property type="term" value="F:1-acylglycerol-3-phosphate O-acyltransferase activity"/>
    <property type="evidence" value="ECO:0007669"/>
    <property type="project" value="UniProtKB-UniRule"/>
</dbReference>
<dbReference type="EC" id="2.3.1.51" evidence="5"/>
<evidence type="ECO:0000256" key="1">
    <source>
        <dbReference type="ARBA" id="ARBA00004728"/>
    </source>
</evidence>
<dbReference type="OrthoDB" id="202234at2759"/>
<evidence type="ECO:0000256" key="6">
    <source>
        <dbReference type="SAM" id="Phobius"/>
    </source>
</evidence>
<dbReference type="CDD" id="cd07989">
    <property type="entry name" value="LPLAT_AGPAT-like"/>
    <property type="match status" value="1"/>
</dbReference>
<evidence type="ECO:0000256" key="4">
    <source>
        <dbReference type="ARBA" id="ARBA00023315"/>
    </source>
</evidence>
<dbReference type="PANTHER" id="PTHR10434">
    <property type="entry name" value="1-ACYL-SN-GLYCEROL-3-PHOSPHATE ACYLTRANSFERASE"/>
    <property type="match status" value="1"/>
</dbReference>
<dbReference type="PANTHER" id="PTHR10434:SF11">
    <property type="entry name" value="1-ACYL-SN-GLYCEROL-3-PHOSPHATE ACYLTRANSFERASE"/>
    <property type="match status" value="1"/>
</dbReference>
<dbReference type="Pfam" id="PF01553">
    <property type="entry name" value="Acyltransferase"/>
    <property type="match status" value="1"/>
</dbReference>
<dbReference type="EMBL" id="BMAO01032748">
    <property type="protein sequence ID" value="GFQ84303.1"/>
    <property type="molecule type" value="Genomic_DNA"/>
</dbReference>
<keyword evidence="5" id="KW-0444">Lipid biosynthesis</keyword>
<comment type="domain">
    <text evidence="5">The HXXXXD motif is essential for acyltransferase activity and may constitute the binding site for the phosphate moiety of the glycerol-3-phosphate.</text>
</comment>
<keyword evidence="9" id="KW-1185">Reference proteome</keyword>
<dbReference type="GO" id="GO:0005783">
    <property type="term" value="C:endoplasmic reticulum"/>
    <property type="evidence" value="ECO:0007669"/>
    <property type="project" value="TreeGrafter"/>
</dbReference>
<dbReference type="SMART" id="SM00563">
    <property type="entry name" value="PlsC"/>
    <property type="match status" value="1"/>
</dbReference>
<keyword evidence="6" id="KW-0812">Transmembrane</keyword>
<dbReference type="NCBIfam" id="TIGR00530">
    <property type="entry name" value="AGP_acyltrn"/>
    <property type="match status" value="1"/>
</dbReference>
<reference evidence="8" key="1">
    <citation type="submission" date="2020-07" db="EMBL/GenBank/DDBJ databases">
        <title>Multicomponent nature underlies the extraordinary mechanical properties of spider dragline silk.</title>
        <authorList>
            <person name="Kono N."/>
            <person name="Nakamura H."/>
            <person name="Mori M."/>
            <person name="Yoshida Y."/>
            <person name="Ohtoshi R."/>
            <person name="Malay A.D."/>
            <person name="Moran D.A.P."/>
            <person name="Tomita M."/>
            <person name="Numata K."/>
            <person name="Arakawa K."/>
        </authorList>
    </citation>
    <scope>NUCLEOTIDE SEQUENCE</scope>
</reference>
<keyword evidence="3 5" id="KW-0808">Transferase</keyword>
<evidence type="ECO:0000256" key="2">
    <source>
        <dbReference type="ARBA" id="ARBA00008655"/>
    </source>
</evidence>
<dbReference type="InterPro" id="IPR002123">
    <property type="entry name" value="Plipid/glycerol_acylTrfase"/>
</dbReference>
<keyword evidence="5" id="KW-0594">Phospholipid biosynthesis</keyword>
<keyword evidence="6" id="KW-0472">Membrane</keyword>
<gene>
    <name evidence="8" type="primary">AGPAT1</name>
    <name evidence="8" type="ORF">TNCT_661941</name>
</gene>
<protein>
    <recommendedName>
        <fullName evidence="5">1-acyl-sn-glycerol-3-phosphate acyltransferase</fullName>
        <ecNumber evidence="5">2.3.1.51</ecNumber>
    </recommendedName>
</protein>
<dbReference type="InterPro" id="IPR004552">
    <property type="entry name" value="AGP_acyltrans"/>
</dbReference>
<feature type="domain" description="Phospholipid/glycerol acyltransferase" evidence="7">
    <location>
        <begin position="94"/>
        <end position="211"/>
    </location>
</feature>
<comment type="caution">
    <text evidence="8">The sequence shown here is derived from an EMBL/GenBank/DDBJ whole genome shotgun (WGS) entry which is preliminary data.</text>
</comment>
<comment type="similarity">
    <text evidence="2 5">Belongs to the 1-acyl-sn-glycerol-3-phosphate acyltransferase family.</text>
</comment>
<comment type="pathway">
    <text evidence="1">Phospholipid metabolism; CDP-diacylglycerol biosynthesis; CDP-diacylglycerol from sn-glycerol 3-phosphate: step 2/3.</text>
</comment>
<dbReference type="GO" id="GO:0016020">
    <property type="term" value="C:membrane"/>
    <property type="evidence" value="ECO:0007669"/>
    <property type="project" value="InterPro"/>
</dbReference>
<organism evidence="8 9">
    <name type="scientific">Trichonephila clavata</name>
    <name type="common">Joro spider</name>
    <name type="synonym">Nephila clavata</name>
    <dbReference type="NCBI Taxonomy" id="2740835"/>
    <lineage>
        <taxon>Eukaryota</taxon>
        <taxon>Metazoa</taxon>
        <taxon>Ecdysozoa</taxon>
        <taxon>Arthropoda</taxon>
        <taxon>Chelicerata</taxon>
        <taxon>Arachnida</taxon>
        <taxon>Araneae</taxon>
        <taxon>Araneomorphae</taxon>
        <taxon>Entelegynae</taxon>
        <taxon>Araneoidea</taxon>
        <taxon>Nephilidae</taxon>
        <taxon>Trichonephila</taxon>
    </lineage>
</organism>
<proteinExistence type="inferred from homology"/>
<dbReference type="SUPFAM" id="SSF69593">
    <property type="entry name" value="Glycerol-3-phosphate (1)-acyltransferase"/>
    <property type="match status" value="1"/>
</dbReference>
<dbReference type="AlphaFoldDB" id="A0A8X6KVW9"/>
<evidence type="ECO:0000259" key="7">
    <source>
        <dbReference type="SMART" id="SM00563"/>
    </source>
</evidence>
<sequence>MTVFDLLCFIAFIIVTLMLLCSISRSVKFYVKLGFYYVAIFTVTLVAIPFSACQPGDPGNLLYASWMVHHIISRIFGLKWEVKNKELLNSKEPCVLVCNHQSALDISGMMYIWPLFHPCVPVLKKELLFTGPFGIFCWLAGCIFVDRFNSEKARDTLNNKVKELKERRVKLWIFPEGTRNDSGTLLPFKKGAFHIATQAKIPIVPIVFSEYTDFYSIGKKIFDRGTITVTVLPWIKTEHLTSVDVPSLTEEVRSIMISSLKLSATEASEKKSNGSVVEEKSQ</sequence>
<feature type="transmembrane region" description="Helical" evidence="6">
    <location>
        <begin position="127"/>
        <end position="145"/>
    </location>
</feature>
<feature type="transmembrane region" description="Helical" evidence="6">
    <location>
        <begin position="6"/>
        <end position="23"/>
    </location>
</feature>
<accession>A0A8X6KVW9</accession>
<dbReference type="Proteomes" id="UP000887116">
    <property type="component" value="Unassembled WGS sequence"/>
</dbReference>
<feature type="transmembrane region" description="Helical" evidence="6">
    <location>
        <begin position="35"/>
        <end position="52"/>
    </location>
</feature>
<evidence type="ECO:0000256" key="3">
    <source>
        <dbReference type="ARBA" id="ARBA00022679"/>
    </source>
</evidence>
<name>A0A8X6KVW9_TRICU</name>